<dbReference type="InterPro" id="IPR042104">
    <property type="entry name" value="PKS_dehydratase_sf"/>
</dbReference>
<accession>A0A1E2RZ60</accession>
<dbReference type="SUPFAM" id="SSF53901">
    <property type="entry name" value="Thiolase-like"/>
    <property type="match status" value="1"/>
</dbReference>
<dbReference type="PANTHER" id="PTHR43775">
    <property type="entry name" value="FATTY ACID SYNTHASE"/>
    <property type="match status" value="1"/>
</dbReference>
<dbReference type="Gene3D" id="3.10.129.110">
    <property type="entry name" value="Polyketide synthase dehydratase"/>
    <property type="match status" value="1"/>
</dbReference>
<organism evidence="8 9">
    <name type="scientific">Methyloligella halotolerans</name>
    <dbReference type="NCBI Taxonomy" id="1177755"/>
    <lineage>
        <taxon>Bacteria</taxon>
        <taxon>Pseudomonadati</taxon>
        <taxon>Pseudomonadota</taxon>
        <taxon>Alphaproteobacteria</taxon>
        <taxon>Hyphomicrobiales</taxon>
        <taxon>Hyphomicrobiaceae</taxon>
        <taxon>Methyloligella</taxon>
    </lineage>
</organism>
<dbReference type="Gene3D" id="1.10.1200.10">
    <property type="entry name" value="ACP-like"/>
    <property type="match status" value="1"/>
</dbReference>
<dbReference type="GO" id="GO:0004312">
    <property type="term" value="F:fatty acid synthase activity"/>
    <property type="evidence" value="ECO:0007669"/>
    <property type="project" value="TreeGrafter"/>
</dbReference>
<dbReference type="Gene3D" id="1.10.1240.100">
    <property type="match status" value="1"/>
</dbReference>
<evidence type="ECO:0000313" key="9">
    <source>
        <dbReference type="Proteomes" id="UP000095087"/>
    </source>
</evidence>
<dbReference type="InterPro" id="IPR050091">
    <property type="entry name" value="PKS_NRPS_Biosynth_Enz"/>
</dbReference>
<feature type="domain" description="Ketosynthase family 3 (KS3)" evidence="7">
    <location>
        <begin position="146"/>
        <end position="578"/>
    </location>
</feature>
<evidence type="ECO:0000256" key="3">
    <source>
        <dbReference type="ARBA" id="ARBA00022679"/>
    </source>
</evidence>
<dbReference type="Proteomes" id="UP000095087">
    <property type="component" value="Unassembled WGS sequence"/>
</dbReference>
<evidence type="ECO:0000259" key="7">
    <source>
        <dbReference type="PROSITE" id="PS52004"/>
    </source>
</evidence>
<feature type="region of interest" description="Disordered" evidence="5">
    <location>
        <begin position="91"/>
        <end position="121"/>
    </location>
</feature>
<dbReference type="InterPro" id="IPR032821">
    <property type="entry name" value="PKS_assoc"/>
</dbReference>
<dbReference type="InterPro" id="IPR020806">
    <property type="entry name" value="PKS_PP-bd"/>
</dbReference>
<dbReference type="RefSeq" id="WP_083226528.1">
    <property type="nucleotide sequence ID" value="NZ_MASI01000003.1"/>
</dbReference>
<feature type="domain" description="Carrier" evidence="6">
    <location>
        <begin position="4"/>
        <end position="80"/>
    </location>
</feature>
<dbReference type="PATRIC" id="fig|1177755.3.peg.1422"/>
<gene>
    <name evidence="8" type="ORF">A7A08_01420</name>
</gene>
<evidence type="ECO:0000259" key="6">
    <source>
        <dbReference type="PROSITE" id="PS50075"/>
    </source>
</evidence>
<dbReference type="InterPro" id="IPR009081">
    <property type="entry name" value="PP-bd_ACP"/>
</dbReference>
<dbReference type="GO" id="GO:0071770">
    <property type="term" value="P:DIM/DIP cell wall layer assembly"/>
    <property type="evidence" value="ECO:0007669"/>
    <property type="project" value="TreeGrafter"/>
</dbReference>
<dbReference type="SMART" id="SM00823">
    <property type="entry name" value="PKS_PP"/>
    <property type="match status" value="1"/>
</dbReference>
<dbReference type="InterPro" id="IPR036736">
    <property type="entry name" value="ACP-like_sf"/>
</dbReference>
<dbReference type="GO" id="GO:0006633">
    <property type="term" value="P:fatty acid biosynthetic process"/>
    <property type="evidence" value="ECO:0007669"/>
    <property type="project" value="InterPro"/>
</dbReference>
<dbReference type="SUPFAM" id="SSF47336">
    <property type="entry name" value="ACP-like"/>
    <property type="match status" value="1"/>
</dbReference>
<dbReference type="GO" id="GO:0005886">
    <property type="term" value="C:plasma membrane"/>
    <property type="evidence" value="ECO:0007669"/>
    <property type="project" value="TreeGrafter"/>
</dbReference>
<dbReference type="STRING" id="1177755.A7A08_01420"/>
<evidence type="ECO:0000313" key="8">
    <source>
        <dbReference type="EMBL" id="ODA67388.1"/>
    </source>
</evidence>
<keyword evidence="2" id="KW-0597">Phosphoprotein</keyword>
<dbReference type="AlphaFoldDB" id="A0A1E2RZ60"/>
<dbReference type="InterPro" id="IPR018201">
    <property type="entry name" value="Ketoacyl_synth_AS"/>
</dbReference>
<evidence type="ECO:0000256" key="1">
    <source>
        <dbReference type="ARBA" id="ARBA00022450"/>
    </source>
</evidence>
<dbReference type="GO" id="GO:0005737">
    <property type="term" value="C:cytoplasm"/>
    <property type="evidence" value="ECO:0007669"/>
    <property type="project" value="TreeGrafter"/>
</dbReference>
<dbReference type="Pfam" id="PF02801">
    <property type="entry name" value="Ketoacyl-synt_C"/>
    <property type="match status" value="1"/>
</dbReference>
<protein>
    <submittedName>
        <fullName evidence="8">Polyketide synthase PksM</fullName>
    </submittedName>
</protein>
<dbReference type="FunFam" id="3.40.47.10:FF:000019">
    <property type="entry name" value="Polyketide synthase type I"/>
    <property type="match status" value="1"/>
</dbReference>
<dbReference type="EMBL" id="MASI01000003">
    <property type="protein sequence ID" value="ODA67388.1"/>
    <property type="molecule type" value="Genomic_DNA"/>
</dbReference>
<reference evidence="8 9" key="1">
    <citation type="submission" date="2016-07" db="EMBL/GenBank/DDBJ databases">
        <title>Draft genome sequence of Methyloligella halotolerans C2T (VKM B-2706T=CCUG 61687T=DSM 25045T), a halotolerant polyhydroxybutyrate accumulating methylotroph.</title>
        <authorList>
            <person name="Vasilenko O.V."/>
            <person name="Doronina N.V."/>
            <person name="Poroshina M.N."/>
            <person name="Tarlachkov S.V."/>
            <person name="Trotsenko Y.A."/>
        </authorList>
    </citation>
    <scope>NUCLEOTIDE SEQUENCE [LARGE SCALE GENOMIC DNA]</scope>
    <source>
        <strain evidence="8 9">VKM B-2706</strain>
    </source>
</reference>
<dbReference type="CDD" id="cd00833">
    <property type="entry name" value="PKS"/>
    <property type="match status" value="1"/>
</dbReference>
<dbReference type="Gene3D" id="3.40.47.10">
    <property type="match status" value="1"/>
</dbReference>
<dbReference type="PROSITE" id="PS52004">
    <property type="entry name" value="KS3_2"/>
    <property type="match status" value="1"/>
</dbReference>
<name>A0A1E2RZ60_9HYPH</name>
<keyword evidence="1" id="KW-0596">Phosphopantetheine</keyword>
<dbReference type="InterPro" id="IPR014031">
    <property type="entry name" value="Ketoacyl_synth_C"/>
</dbReference>
<dbReference type="InterPro" id="IPR014030">
    <property type="entry name" value="Ketoacyl_synth_N"/>
</dbReference>
<dbReference type="GO" id="GO:0031177">
    <property type="term" value="F:phosphopantetheine binding"/>
    <property type="evidence" value="ECO:0007669"/>
    <property type="project" value="InterPro"/>
</dbReference>
<dbReference type="OrthoDB" id="9778690at2"/>
<dbReference type="Pfam" id="PF16197">
    <property type="entry name" value="KAsynt_C_assoc"/>
    <property type="match status" value="1"/>
</dbReference>
<dbReference type="Pfam" id="PF00550">
    <property type="entry name" value="PP-binding"/>
    <property type="match status" value="1"/>
</dbReference>
<comment type="function">
    <text evidence="4">Involved in production of the polyketide antibiotic thailandamide.</text>
</comment>
<dbReference type="PROSITE" id="PS00606">
    <property type="entry name" value="KS3_1"/>
    <property type="match status" value="1"/>
</dbReference>
<evidence type="ECO:0000256" key="5">
    <source>
        <dbReference type="SAM" id="MobiDB-lite"/>
    </source>
</evidence>
<dbReference type="Pfam" id="PF00109">
    <property type="entry name" value="ketoacyl-synt"/>
    <property type="match status" value="1"/>
</dbReference>
<dbReference type="PANTHER" id="PTHR43775:SF37">
    <property type="entry name" value="SI:DKEY-61P9.11"/>
    <property type="match status" value="1"/>
</dbReference>
<dbReference type="SMART" id="SM00825">
    <property type="entry name" value="PKS_KS"/>
    <property type="match status" value="1"/>
</dbReference>
<proteinExistence type="predicted"/>
<keyword evidence="3" id="KW-0808">Transferase</keyword>
<dbReference type="Pfam" id="PF21089">
    <property type="entry name" value="PKS_DH_N"/>
    <property type="match status" value="1"/>
</dbReference>
<dbReference type="InterPro" id="IPR016039">
    <property type="entry name" value="Thiolase-like"/>
</dbReference>
<keyword evidence="9" id="KW-1185">Reference proteome</keyword>
<comment type="caution">
    <text evidence="8">The sequence shown here is derived from an EMBL/GenBank/DDBJ whole genome shotgun (WGS) entry which is preliminary data.</text>
</comment>
<dbReference type="GO" id="GO:0004315">
    <property type="term" value="F:3-oxoacyl-[acyl-carrier-protein] synthase activity"/>
    <property type="evidence" value="ECO:0007669"/>
    <property type="project" value="InterPro"/>
</dbReference>
<sequence>MKSSETEILVGFLLSLFSDVTGLTSEHFDETTHFDEIGLQSLSVVAFTRRLGSFFPNLPPTFLYDCGNISDVAVYLETRYDAATIDAALGAQPPKTTVPDAPQVTPKAAPEPSDQPATADTGWPELTPLDATLGALQHFESQPSATGDIAVIGMQGRFPDAPDLESFWTNLASGVDSVREIPEDRWPLEGFFRASEGQRIPGRSYSKWGGFLSGIDCFDAQFFGVAAREAALTDPQERLLLECAWHAMESAALLGNRAEGLKTPEGSDIGVFVGLTTNSYSLLGPDRWREGDPEIPASMPWSAANRISYCLDLAGPSLTVDTACSSSLVALHLAAESLLGGECRAALAGAANLYVHPAKYVQLCQQQMLSPTGRCHSFGADADGFAPGEGVGVVVLKRLADAQADGDRILAVIKATAVNHNGRSNGYTVPKTRAQAKLVGDALRKAGLPSERIGFIEAHGTGTKLGDPIEVAGLTEVLGGKDDAPACPIASVKSNIGHLESAAGMASLIKTILQLQHGQIAPSLHATPRNPALELDRTRFFVPEEMQPWPEPAGGGLRAAGISSFGAGGTNGHVIVEEAPQQTLTAAEGPMVFPLSARNPERLRTLMETALAHLARLPEPDLPRLGYTLQCGLRHFEHRICLVGSTKAELEARLRNAMSGTTESAPSSDPGLDALAKSYMDGETIAWRDLWRGEPIPVEPPHYPFARERHWLKPLSSAPALPTEAEIAIHPHEVPTLEEHFISIPHESSLVSEHRIGDCPVVPGTAYIAHCLDAAGKVLETSSVTLQGLRWLRPVKAGKTAADLGLRILCSHQDDGAAVELEDIGAPGETCFRCDARIDAAPSASAAPSLAEARDACTEPFDPEICYARFEAPAWSTAHAIVH</sequence>
<evidence type="ECO:0000256" key="4">
    <source>
        <dbReference type="ARBA" id="ARBA00054155"/>
    </source>
</evidence>
<evidence type="ECO:0000256" key="2">
    <source>
        <dbReference type="ARBA" id="ARBA00022553"/>
    </source>
</evidence>
<dbReference type="InterPro" id="IPR049552">
    <property type="entry name" value="PKS_DH_N"/>
</dbReference>
<dbReference type="PROSITE" id="PS50075">
    <property type="entry name" value="CARRIER"/>
    <property type="match status" value="1"/>
</dbReference>
<dbReference type="InterPro" id="IPR020841">
    <property type="entry name" value="PKS_Beta-ketoAc_synthase_dom"/>
</dbReference>